<feature type="chain" id="PRO_5045612261" evidence="1">
    <location>
        <begin position="24"/>
        <end position="375"/>
    </location>
</feature>
<dbReference type="RefSeq" id="WP_377246720.1">
    <property type="nucleotide sequence ID" value="NZ_JBHLXP010000005.1"/>
</dbReference>
<name>A0ABV6BGD4_9GAMM</name>
<organism evidence="2 3">
    <name type="scientific">Rheinheimera tilapiae</name>
    <dbReference type="NCBI Taxonomy" id="875043"/>
    <lineage>
        <taxon>Bacteria</taxon>
        <taxon>Pseudomonadati</taxon>
        <taxon>Pseudomonadota</taxon>
        <taxon>Gammaproteobacteria</taxon>
        <taxon>Chromatiales</taxon>
        <taxon>Chromatiaceae</taxon>
        <taxon>Rheinheimera</taxon>
    </lineage>
</organism>
<reference evidence="2 3" key="1">
    <citation type="submission" date="2024-09" db="EMBL/GenBank/DDBJ databases">
        <authorList>
            <person name="Sun Q."/>
            <person name="Mori K."/>
        </authorList>
    </citation>
    <scope>NUCLEOTIDE SEQUENCE [LARGE SCALE GENOMIC DNA]</scope>
    <source>
        <strain evidence="2 3">KCTC 23315</strain>
    </source>
</reference>
<proteinExistence type="predicted"/>
<dbReference type="Proteomes" id="UP001589813">
    <property type="component" value="Unassembled WGS sequence"/>
</dbReference>
<keyword evidence="3" id="KW-1185">Reference proteome</keyword>
<dbReference type="EMBL" id="JBHLXP010000005">
    <property type="protein sequence ID" value="MFC0049925.1"/>
    <property type="molecule type" value="Genomic_DNA"/>
</dbReference>
<accession>A0ABV6BGD4</accession>
<protein>
    <submittedName>
        <fullName evidence="2">CsiV family protein</fullName>
    </submittedName>
</protein>
<comment type="caution">
    <text evidence="2">The sequence shown here is derived from an EMBL/GenBank/DDBJ whole genome shotgun (WGS) entry which is preliminary data.</text>
</comment>
<evidence type="ECO:0000313" key="2">
    <source>
        <dbReference type="EMBL" id="MFC0049925.1"/>
    </source>
</evidence>
<evidence type="ECO:0000313" key="3">
    <source>
        <dbReference type="Proteomes" id="UP001589813"/>
    </source>
</evidence>
<feature type="signal peptide" evidence="1">
    <location>
        <begin position="1"/>
        <end position="23"/>
    </location>
</feature>
<dbReference type="Pfam" id="PF10972">
    <property type="entry name" value="CsiV"/>
    <property type="match status" value="1"/>
</dbReference>
<gene>
    <name evidence="2" type="ORF">ACFFJP_16610</name>
</gene>
<dbReference type="InterPro" id="IPR021241">
    <property type="entry name" value="CsiV"/>
</dbReference>
<evidence type="ECO:0000256" key="1">
    <source>
        <dbReference type="SAM" id="SignalP"/>
    </source>
</evidence>
<keyword evidence="1" id="KW-0732">Signal</keyword>
<sequence length="375" mass="42260">MNRLMLRRMITAVLLCSIPAVQAQSADDPWFEIELIAFERGSLNSTLEKFNDSVTPIAVHRSLDLLKPLYQPDIRALYSALPVCQPDQQLPLDAELQFGAFVAQPWFDEIQLAEQSLRQFNHAFPPEPLLQWPLACRQAPRVQEGIIAPQLLADNSDQLVAGPQVLPVIPALVAPLPLAHQNSPYLTDESTFLLKDLAWQLSHRAGHKLLLHTAWRQPLGVKRRSQSLRFFAGQRFSPQFDYQGQAKNPAAELHANQADLQTAIDQTYQQLQQQQQLQQDTASKTVVGLPQQVWQLDGLIQPYNERMLFADTEFNLRQLAPGAGGDKLQTFYVKDNVRLLLGEIHYLDHPRFGLILQIRRFTPPATPLAGEGVSP</sequence>